<dbReference type="Gene3D" id="3.50.50.60">
    <property type="entry name" value="FAD/NAD(P)-binding domain"/>
    <property type="match status" value="2"/>
</dbReference>
<dbReference type="InterPro" id="IPR049386">
    <property type="entry name" value="FCSD_central"/>
</dbReference>
<feature type="domain" description="Sulfide dehydrogenase [flavocytochrome c] flavoprotein chain central" evidence="5">
    <location>
        <begin position="171"/>
        <end position="287"/>
    </location>
</feature>
<dbReference type="RefSeq" id="WP_121440738.1">
    <property type="nucleotide sequence ID" value="NZ_RCDA01000001.1"/>
</dbReference>
<keyword evidence="2" id="KW-0274">FAD</keyword>
<proteinExistence type="predicted"/>
<accession>A0A498C4U6</accession>
<reference evidence="6 7" key="1">
    <citation type="submission" date="2018-10" db="EMBL/GenBank/DDBJ databases">
        <title>Genomic Encyclopedia of Type Strains, Phase IV (KMG-IV): sequencing the most valuable type-strain genomes for metagenomic binning, comparative biology and taxonomic classification.</title>
        <authorList>
            <person name="Goeker M."/>
        </authorList>
    </citation>
    <scope>NUCLEOTIDE SEQUENCE [LARGE SCALE GENOMIC DNA]</scope>
    <source>
        <strain evidence="6 7">DSM 12769</strain>
    </source>
</reference>
<gene>
    <name evidence="6" type="ORF">DFR31_0123</name>
</gene>
<dbReference type="PANTHER" id="PTHR43755:SF1">
    <property type="entry name" value="FAD-DEPENDENT PYRIDINE NUCLEOTIDE-DISULPHIDE OXIDOREDUCTASE"/>
    <property type="match status" value="1"/>
</dbReference>
<dbReference type="InterPro" id="IPR015323">
    <property type="entry name" value="FlavoCytC_S_DH_flav-bd"/>
</dbReference>
<dbReference type="SUPFAM" id="SSF51905">
    <property type="entry name" value="FAD/NAD(P)-binding domain"/>
    <property type="match status" value="2"/>
</dbReference>
<dbReference type="EMBL" id="RCDA01000001">
    <property type="protein sequence ID" value="RLK50233.1"/>
    <property type="molecule type" value="Genomic_DNA"/>
</dbReference>
<evidence type="ECO:0000259" key="5">
    <source>
        <dbReference type="Pfam" id="PF21706"/>
    </source>
</evidence>
<dbReference type="Gene3D" id="3.90.760.10">
    <property type="entry name" value="Flavocytochrome c sulphide dehydrogenase, flavin-binding domain"/>
    <property type="match status" value="1"/>
</dbReference>
<dbReference type="OrthoDB" id="9802771at2"/>
<dbReference type="Proteomes" id="UP000275461">
    <property type="component" value="Unassembled WGS sequence"/>
</dbReference>
<evidence type="ECO:0000259" key="4">
    <source>
        <dbReference type="Pfam" id="PF09242"/>
    </source>
</evidence>
<evidence type="ECO:0000259" key="3">
    <source>
        <dbReference type="Pfam" id="PF07992"/>
    </source>
</evidence>
<dbReference type="PROSITE" id="PS51318">
    <property type="entry name" value="TAT"/>
    <property type="match status" value="1"/>
</dbReference>
<dbReference type="InterPro" id="IPR006311">
    <property type="entry name" value="TAT_signal"/>
</dbReference>
<keyword evidence="1" id="KW-0285">Flavoprotein</keyword>
<sequence length="437" mass="47492">MDQPLINRRQALGLLGATGAVTALGSLGVPMTARAAGAGHVVVVGGGFGGATAAKFLKRFNPAVEVTLVEASEHFYTCPFSNWYLGGLREMAYIRHGYDELKDRYGVHVVHATAEDVDGDRHEVRLSTGERVRYDKLVLSPGIDFDWDGLDGYDEAAAEKAPHAWKAGEQTRLLRSQLEAMDDGGLFILRAPDNPFRCPPGPYERVSLIAHYFKEHKPRSKILLLDAKDNFSKQPLFMDGWEQVYGDMIEWVGASQDGNVISVDADNLTVETEFGSRHQADVLNIVPPQQAGFIAHRAGVADDSGWVPVKPQTFESTQVDDIYVVGDATIAAPMPKSGFCANAQAKVVASAIVSEFAGHEPPPAIWNNTCYSLIAPGYGISVAGVYKVIDGQIAEVPGSGGVSPRDTDEAFRAREAEYAVNWYEAMSEDTWGTRFRG</sequence>
<dbReference type="AlphaFoldDB" id="A0A498C4U6"/>
<dbReference type="Pfam" id="PF21706">
    <property type="entry name" value="FCSD_central"/>
    <property type="match status" value="1"/>
</dbReference>
<evidence type="ECO:0000313" key="6">
    <source>
        <dbReference type="EMBL" id="RLK50233.1"/>
    </source>
</evidence>
<dbReference type="GO" id="GO:0016491">
    <property type="term" value="F:oxidoreductase activity"/>
    <property type="evidence" value="ECO:0007669"/>
    <property type="project" value="InterPro"/>
</dbReference>
<dbReference type="Pfam" id="PF07992">
    <property type="entry name" value="Pyr_redox_2"/>
    <property type="match status" value="1"/>
</dbReference>
<evidence type="ECO:0000313" key="7">
    <source>
        <dbReference type="Proteomes" id="UP000275461"/>
    </source>
</evidence>
<dbReference type="GO" id="GO:0050660">
    <property type="term" value="F:flavin adenine dinucleotide binding"/>
    <property type="evidence" value="ECO:0007669"/>
    <property type="project" value="InterPro"/>
</dbReference>
<dbReference type="InterPro" id="IPR037092">
    <property type="entry name" value="FlavoCytC_S_DH_flav-bd_sf"/>
</dbReference>
<dbReference type="PANTHER" id="PTHR43755">
    <property type="match status" value="1"/>
</dbReference>
<dbReference type="Pfam" id="PF09242">
    <property type="entry name" value="FCSD-flav_bind"/>
    <property type="match status" value="1"/>
</dbReference>
<dbReference type="FunFam" id="3.50.50.60:FF:000234">
    <property type="entry name" value="Flavocytochrome C sulfide dehydrogenase"/>
    <property type="match status" value="1"/>
</dbReference>
<name>A0A498C4U6_9GAMM</name>
<evidence type="ECO:0000256" key="1">
    <source>
        <dbReference type="ARBA" id="ARBA00022630"/>
    </source>
</evidence>
<feature type="domain" description="FAD/NAD(P)-binding" evidence="3">
    <location>
        <begin position="40"/>
        <end position="143"/>
    </location>
</feature>
<organism evidence="6 7">
    <name type="scientific">Alkalispirillum mobile</name>
    <dbReference type="NCBI Taxonomy" id="85925"/>
    <lineage>
        <taxon>Bacteria</taxon>
        <taxon>Pseudomonadati</taxon>
        <taxon>Pseudomonadota</taxon>
        <taxon>Gammaproteobacteria</taxon>
        <taxon>Chromatiales</taxon>
        <taxon>Ectothiorhodospiraceae</taxon>
        <taxon>Alkalispirillum</taxon>
    </lineage>
</organism>
<feature type="domain" description="Flavocytochrome c sulphide dehydrogenase flavin-binding" evidence="4">
    <location>
        <begin position="363"/>
        <end position="431"/>
    </location>
</feature>
<dbReference type="InterPro" id="IPR036188">
    <property type="entry name" value="FAD/NAD-bd_sf"/>
</dbReference>
<evidence type="ECO:0000256" key="2">
    <source>
        <dbReference type="ARBA" id="ARBA00022827"/>
    </source>
</evidence>
<dbReference type="InterPro" id="IPR052541">
    <property type="entry name" value="SQRD"/>
</dbReference>
<comment type="caution">
    <text evidence="6">The sequence shown here is derived from an EMBL/GenBank/DDBJ whole genome shotgun (WGS) entry which is preliminary data.</text>
</comment>
<dbReference type="InterPro" id="IPR016156">
    <property type="entry name" value="FAD/NAD-linked_Rdtase_dimer_sf"/>
</dbReference>
<dbReference type="InterPro" id="IPR023753">
    <property type="entry name" value="FAD/NAD-binding_dom"/>
</dbReference>
<keyword evidence="7" id="KW-1185">Reference proteome</keyword>
<dbReference type="SUPFAM" id="SSF55424">
    <property type="entry name" value="FAD/NAD-linked reductases, dimerisation (C-terminal) domain"/>
    <property type="match status" value="1"/>
</dbReference>
<protein>
    <submittedName>
        <fullName evidence="6">Sulfide dehydrogenase (Flavocytochrome c) flavoprotein subunit</fullName>
    </submittedName>
</protein>